<name>A0A4R9G6R9_9LEPT</name>
<gene>
    <name evidence="6" type="ORF">EHO59_03270</name>
</gene>
<evidence type="ECO:0000313" key="7">
    <source>
        <dbReference type="Proteomes" id="UP000297453"/>
    </source>
</evidence>
<dbReference type="GO" id="GO:0046872">
    <property type="term" value="F:metal ion binding"/>
    <property type="evidence" value="ECO:0007669"/>
    <property type="project" value="UniProtKB-KW"/>
</dbReference>
<proteinExistence type="predicted"/>
<keyword evidence="2 4" id="KW-0479">Metal-binding</keyword>
<comment type="caution">
    <text evidence="6">The sequence shown here is derived from an EMBL/GenBank/DDBJ whole genome shotgun (WGS) entry which is preliminary data.</text>
</comment>
<evidence type="ECO:0000256" key="4">
    <source>
        <dbReference type="PROSITE-ProRule" id="PRU00433"/>
    </source>
</evidence>
<protein>
    <submittedName>
        <fullName evidence="6">Cytochrome c</fullName>
    </submittedName>
</protein>
<dbReference type="Proteomes" id="UP000297453">
    <property type="component" value="Unassembled WGS sequence"/>
</dbReference>
<reference evidence="6" key="1">
    <citation type="journal article" date="2019" name="PLoS Negl. Trop. Dis.">
        <title>Revisiting the worldwide diversity of Leptospira species in the environment.</title>
        <authorList>
            <person name="Vincent A.T."/>
            <person name="Schiettekatte O."/>
            <person name="Bourhy P."/>
            <person name="Veyrier F.J."/>
            <person name="Picardeau M."/>
        </authorList>
    </citation>
    <scope>NUCLEOTIDE SEQUENCE [LARGE SCALE GENOMIC DNA]</scope>
    <source>
        <strain evidence="6">SSS9</strain>
    </source>
</reference>
<keyword evidence="3 4" id="KW-0408">Iron</keyword>
<keyword evidence="7" id="KW-1185">Reference proteome</keyword>
<dbReference type="EMBL" id="RQEP01000005">
    <property type="protein sequence ID" value="TGK07143.1"/>
    <property type="molecule type" value="Genomic_DNA"/>
</dbReference>
<dbReference type="Pfam" id="PF00034">
    <property type="entry name" value="Cytochrom_C"/>
    <property type="match status" value="1"/>
</dbReference>
<evidence type="ECO:0000256" key="3">
    <source>
        <dbReference type="ARBA" id="ARBA00023004"/>
    </source>
</evidence>
<dbReference type="Gene3D" id="1.10.760.10">
    <property type="entry name" value="Cytochrome c-like domain"/>
    <property type="match status" value="1"/>
</dbReference>
<dbReference type="AlphaFoldDB" id="A0A4R9G6R9"/>
<feature type="domain" description="Cytochrome c" evidence="5">
    <location>
        <begin position="45"/>
        <end position="123"/>
    </location>
</feature>
<dbReference type="SUPFAM" id="SSF46626">
    <property type="entry name" value="Cytochrome c"/>
    <property type="match status" value="1"/>
</dbReference>
<organism evidence="6 7">
    <name type="scientific">Leptospira semungkisensis</name>
    <dbReference type="NCBI Taxonomy" id="2484985"/>
    <lineage>
        <taxon>Bacteria</taxon>
        <taxon>Pseudomonadati</taxon>
        <taxon>Spirochaetota</taxon>
        <taxon>Spirochaetia</taxon>
        <taxon>Leptospirales</taxon>
        <taxon>Leptospiraceae</taxon>
        <taxon>Leptospira</taxon>
    </lineage>
</organism>
<sequence>MRSHQITLNERKKSGIHRFSFLSLLVLSFFLQFALNCKPEKQLSPLAEEGKSIYMANCIACHNVNPKIDGAVGPSVANSSFALLEARMKGEYPAGYTPKRPSAAMTRFNFSESQLKSLEEFLK</sequence>
<evidence type="ECO:0000259" key="5">
    <source>
        <dbReference type="PROSITE" id="PS51007"/>
    </source>
</evidence>
<evidence type="ECO:0000256" key="2">
    <source>
        <dbReference type="ARBA" id="ARBA00022723"/>
    </source>
</evidence>
<dbReference type="InterPro" id="IPR036909">
    <property type="entry name" value="Cyt_c-like_dom_sf"/>
</dbReference>
<keyword evidence="1 4" id="KW-0349">Heme</keyword>
<dbReference type="PROSITE" id="PS51007">
    <property type="entry name" value="CYTC"/>
    <property type="match status" value="1"/>
</dbReference>
<evidence type="ECO:0000313" key="6">
    <source>
        <dbReference type="EMBL" id="TGK07143.1"/>
    </source>
</evidence>
<accession>A0A4R9G6R9</accession>
<dbReference type="RefSeq" id="WP_135584700.1">
    <property type="nucleotide sequence ID" value="NZ_RQEP01000005.1"/>
</dbReference>
<dbReference type="GO" id="GO:0020037">
    <property type="term" value="F:heme binding"/>
    <property type="evidence" value="ECO:0007669"/>
    <property type="project" value="InterPro"/>
</dbReference>
<dbReference type="InterPro" id="IPR009056">
    <property type="entry name" value="Cyt_c-like_dom"/>
</dbReference>
<dbReference type="OrthoDB" id="9811281at2"/>
<dbReference type="GO" id="GO:0009055">
    <property type="term" value="F:electron transfer activity"/>
    <property type="evidence" value="ECO:0007669"/>
    <property type="project" value="InterPro"/>
</dbReference>
<evidence type="ECO:0000256" key="1">
    <source>
        <dbReference type="ARBA" id="ARBA00022617"/>
    </source>
</evidence>